<dbReference type="AlphaFoldDB" id="A0A9D8KK35"/>
<evidence type="ECO:0000256" key="3">
    <source>
        <dbReference type="ARBA" id="ARBA00022960"/>
    </source>
</evidence>
<evidence type="ECO:0000313" key="8">
    <source>
        <dbReference type="EMBL" id="MBN1574586.1"/>
    </source>
</evidence>
<evidence type="ECO:0000256" key="1">
    <source>
        <dbReference type="ARBA" id="ARBA00004752"/>
    </source>
</evidence>
<feature type="active site" description="Nucleophile" evidence="6">
    <location>
        <position position="199"/>
    </location>
</feature>
<dbReference type="Proteomes" id="UP000809273">
    <property type="component" value="Unassembled WGS sequence"/>
</dbReference>
<dbReference type="InterPro" id="IPR050979">
    <property type="entry name" value="LD-transpeptidase"/>
</dbReference>
<comment type="caution">
    <text evidence="8">The sequence shown here is derived from an EMBL/GenBank/DDBJ whole genome shotgun (WGS) entry which is preliminary data.</text>
</comment>
<reference evidence="8" key="1">
    <citation type="journal article" date="2021" name="Environ. Microbiol.">
        <title>Genomic characterization of three novel Desulfobacterota classes expand the metabolic and phylogenetic diversity of the phylum.</title>
        <authorList>
            <person name="Murphy C.L."/>
            <person name="Biggerstaff J."/>
            <person name="Eichhorn A."/>
            <person name="Ewing E."/>
            <person name="Shahan R."/>
            <person name="Soriano D."/>
            <person name="Stewart S."/>
            <person name="VanMol K."/>
            <person name="Walker R."/>
            <person name="Walters P."/>
            <person name="Elshahed M.S."/>
            <person name="Youssef N.H."/>
        </authorList>
    </citation>
    <scope>NUCLEOTIDE SEQUENCE</scope>
    <source>
        <strain evidence="8">Zod_Metabat.24</strain>
    </source>
</reference>
<dbReference type="InterPro" id="IPR005490">
    <property type="entry name" value="LD_TPept_cat_dom"/>
</dbReference>
<dbReference type="GO" id="GO:0018104">
    <property type="term" value="P:peptidoglycan-protein cross-linking"/>
    <property type="evidence" value="ECO:0007669"/>
    <property type="project" value="TreeGrafter"/>
</dbReference>
<dbReference type="PROSITE" id="PS52029">
    <property type="entry name" value="LD_TPASE"/>
    <property type="match status" value="1"/>
</dbReference>
<dbReference type="InterPro" id="IPR038063">
    <property type="entry name" value="Transpep_catalytic_dom"/>
</dbReference>
<feature type="domain" description="L,D-TPase catalytic" evidence="7">
    <location>
        <begin position="57"/>
        <end position="223"/>
    </location>
</feature>
<dbReference type="GO" id="GO:0016740">
    <property type="term" value="F:transferase activity"/>
    <property type="evidence" value="ECO:0007669"/>
    <property type="project" value="UniProtKB-KW"/>
</dbReference>
<keyword evidence="4 6" id="KW-0573">Peptidoglycan synthesis</keyword>
<sequence>MKTGRDFLGLFPGGEWHIVSGYDHVHYLKISRVAGRFAALLLFILFLCPVSNGEEGKIIFVIDDEKRLYIYEGERLKFDFPCETGIGGMGKTREGDRKTPVGRYMIIWMASKRGDNEREGTQKIIDGITWCEDSKIYYGPEGPADERLWTDAYGGDDAAVMGLDYPNEADKGRGYTGDCIEIHATKRLKNGRLTPSGGCIKMFCEDALFLYNHVEVNTPVVIARTRGDLLSEYPFLREARR</sequence>
<dbReference type="PANTHER" id="PTHR30582">
    <property type="entry name" value="L,D-TRANSPEPTIDASE"/>
    <property type="match status" value="1"/>
</dbReference>
<evidence type="ECO:0000256" key="6">
    <source>
        <dbReference type="PROSITE-ProRule" id="PRU01373"/>
    </source>
</evidence>
<feature type="active site" description="Proton donor/acceptor" evidence="6">
    <location>
        <position position="183"/>
    </location>
</feature>
<gene>
    <name evidence="8" type="ORF">JW984_15420</name>
</gene>
<protein>
    <submittedName>
        <fullName evidence="8">L,D-transpeptidase</fullName>
    </submittedName>
</protein>
<proteinExistence type="predicted"/>
<evidence type="ECO:0000259" key="7">
    <source>
        <dbReference type="PROSITE" id="PS52029"/>
    </source>
</evidence>
<dbReference type="Gene3D" id="2.40.440.10">
    <property type="entry name" value="L,D-transpeptidase catalytic domain-like"/>
    <property type="match status" value="1"/>
</dbReference>
<dbReference type="SUPFAM" id="SSF141523">
    <property type="entry name" value="L,D-transpeptidase catalytic domain-like"/>
    <property type="match status" value="1"/>
</dbReference>
<keyword evidence="5 6" id="KW-0961">Cell wall biogenesis/degradation</keyword>
<keyword evidence="2" id="KW-0808">Transferase</keyword>
<accession>A0A9D8KK35</accession>
<dbReference type="GO" id="GO:0008360">
    <property type="term" value="P:regulation of cell shape"/>
    <property type="evidence" value="ECO:0007669"/>
    <property type="project" value="UniProtKB-UniRule"/>
</dbReference>
<evidence type="ECO:0000256" key="5">
    <source>
        <dbReference type="ARBA" id="ARBA00023316"/>
    </source>
</evidence>
<dbReference type="CDD" id="cd16913">
    <property type="entry name" value="YkuD_like"/>
    <property type="match status" value="1"/>
</dbReference>
<dbReference type="Pfam" id="PF03734">
    <property type="entry name" value="YkuD"/>
    <property type="match status" value="1"/>
</dbReference>
<evidence type="ECO:0000256" key="4">
    <source>
        <dbReference type="ARBA" id="ARBA00022984"/>
    </source>
</evidence>
<organism evidence="8 9">
    <name type="scientific">Candidatus Zymogenus saltonus</name>
    <dbReference type="NCBI Taxonomy" id="2844893"/>
    <lineage>
        <taxon>Bacteria</taxon>
        <taxon>Deltaproteobacteria</taxon>
        <taxon>Candidatus Zymogenia</taxon>
        <taxon>Candidatus Zymogeniales</taxon>
        <taxon>Candidatus Zymogenaceae</taxon>
        <taxon>Candidatus Zymogenus</taxon>
    </lineage>
</organism>
<dbReference type="GO" id="GO:0071555">
    <property type="term" value="P:cell wall organization"/>
    <property type="evidence" value="ECO:0007669"/>
    <property type="project" value="UniProtKB-UniRule"/>
</dbReference>
<evidence type="ECO:0000256" key="2">
    <source>
        <dbReference type="ARBA" id="ARBA00022679"/>
    </source>
</evidence>
<name>A0A9D8KK35_9DELT</name>
<keyword evidence="3 6" id="KW-0133">Cell shape</keyword>
<dbReference type="GO" id="GO:0005576">
    <property type="term" value="C:extracellular region"/>
    <property type="evidence" value="ECO:0007669"/>
    <property type="project" value="TreeGrafter"/>
</dbReference>
<comment type="pathway">
    <text evidence="1 6">Cell wall biogenesis; peptidoglycan biosynthesis.</text>
</comment>
<reference evidence="8" key="2">
    <citation type="submission" date="2021-01" db="EMBL/GenBank/DDBJ databases">
        <authorList>
            <person name="Hahn C.R."/>
            <person name="Youssef N.H."/>
            <person name="Elshahed M."/>
        </authorList>
    </citation>
    <scope>NUCLEOTIDE SEQUENCE</scope>
    <source>
        <strain evidence="8">Zod_Metabat.24</strain>
    </source>
</reference>
<dbReference type="EMBL" id="JAFGIX010000084">
    <property type="protein sequence ID" value="MBN1574586.1"/>
    <property type="molecule type" value="Genomic_DNA"/>
</dbReference>
<dbReference type="GO" id="GO:0071972">
    <property type="term" value="F:peptidoglycan L,D-transpeptidase activity"/>
    <property type="evidence" value="ECO:0007669"/>
    <property type="project" value="TreeGrafter"/>
</dbReference>
<evidence type="ECO:0000313" key="9">
    <source>
        <dbReference type="Proteomes" id="UP000809273"/>
    </source>
</evidence>